<protein>
    <submittedName>
        <fullName evidence="1">Uncharacterized protein</fullName>
    </submittedName>
</protein>
<sequence>MSYPCDPYVKVTGWSKEFHKPKRNLGANSNRSIAICTAFEKSNIQNNGTHRTRQRSPFKFILITSLTVSGNQDSKQRCYPLQSCVFVQQRIANNSYTYNMPVLHYMEISHCYNLKDFPCSVMEPGVWRKN</sequence>
<proteinExistence type="predicted"/>
<evidence type="ECO:0000313" key="2">
    <source>
        <dbReference type="Proteomes" id="UP001457282"/>
    </source>
</evidence>
<dbReference type="EMBL" id="JBEDUW010000117">
    <property type="protein sequence ID" value="KAK9906033.1"/>
    <property type="molecule type" value="Genomic_DNA"/>
</dbReference>
<dbReference type="Proteomes" id="UP001457282">
    <property type="component" value="Unassembled WGS sequence"/>
</dbReference>
<dbReference type="AlphaFoldDB" id="A0AAW1VLW1"/>
<comment type="caution">
    <text evidence="1">The sequence shown here is derived from an EMBL/GenBank/DDBJ whole genome shotgun (WGS) entry which is preliminary data.</text>
</comment>
<name>A0AAW1VLW1_RUBAR</name>
<evidence type="ECO:0000313" key="1">
    <source>
        <dbReference type="EMBL" id="KAK9906033.1"/>
    </source>
</evidence>
<gene>
    <name evidence="1" type="ORF">M0R45_000080</name>
</gene>
<keyword evidence="2" id="KW-1185">Reference proteome</keyword>
<organism evidence="1 2">
    <name type="scientific">Rubus argutus</name>
    <name type="common">Southern blackberry</name>
    <dbReference type="NCBI Taxonomy" id="59490"/>
    <lineage>
        <taxon>Eukaryota</taxon>
        <taxon>Viridiplantae</taxon>
        <taxon>Streptophyta</taxon>
        <taxon>Embryophyta</taxon>
        <taxon>Tracheophyta</taxon>
        <taxon>Spermatophyta</taxon>
        <taxon>Magnoliopsida</taxon>
        <taxon>eudicotyledons</taxon>
        <taxon>Gunneridae</taxon>
        <taxon>Pentapetalae</taxon>
        <taxon>rosids</taxon>
        <taxon>fabids</taxon>
        <taxon>Rosales</taxon>
        <taxon>Rosaceae</taxon>
        <taxon>Rosoideae</taxon>
        <taxon>Rosoideae incertae sedis</taxon>
        <taxon>Rubus</taxon>
    </lineage>
</organism>
<accession>A0AAW1VLW1</accession>
<reference evidence="1 2" key="1">
    <citation type="journal article" date="2023" name="G3 (Bethesda)">
        <title>A chromosome-length genome assembly and annotation of blackberry (Rubus argutus, cv. 'Hillquist').</title>
        <authorList>
            <person name="Bruna T."/>
            <person name="Aryal R."/>
            <person name="Dudchenko O."/>
            <person name="Sargent D.J."/>
            <person name="Mead D."/>
            <person name="Buti M."/>
            <person name="Cavallini A."/>
            <person name="Hytonen T."/>
            <person name="Andres J."/>
            <person name="Pham M."/>
            <person name="Weisz D."/>
            <person name="Mascagni F."/>
            <person name="Usai G."/>
            <person name="Natali L."/>
            <person name="Bassil N."/>
            <person name="Fernandez G.E."/>
            <person name="Lomsadze A."/>
            <person name="Armour M."/>
            <person name="Olukolu B."/>
            <person name="Poorten T."/>
            <person name="Britton C."/>
            <person name="Davik J."/>
            <person name="Ashrafi H."/>
            <person name="Aiden E.L."/>
            <person name="Borodovsky M."/>
            <person name="Worthington M."/>
        </authorList>
    </citation>
    <scope>NUCLEOTIDE SEQUENCE [LARGE SCALE GENOMIC DNA]</scope>
    <source>
        <strain evidence="1">PI 553951</strain>
    </source>
</reference>